<gene>
    <name evidence="2" type="ORF">BIW11_04976</name>
</gene>
<dbReference type="Proteomes" id="UP000192247">
    <property type="component" value="Unassembled WGS sequence"/>
</dbReference>
<dbReference type="AlphaFoldDB" id="A0A1V9WZH3"/>
<feature type="compositionally biased region" description="Polar residues" evidence="1">
    <location>
        <begin position="1"/>
        <end position="19"/>
    </location>
</feature>
<dbReference type="InParanoid" id="A0A1V9WZH3"/>
<reference evidence="2 3" key="1">
    <citation type="journal article" date="2017" name="Gigascience">
        <title>Draft genome of the honey bee ectoparasitic mite, Tropilaelaps mercedesae, is shaped by the parasitic life history.</title>
        <authorList>
            <person name="Dong X."/>
            <person name="Armstrong S.D."/>
            <person name="Xia D."/>
            <person name="Makepeace B.L."/>
            <person name="Darby A.C."/>
            <person name="Kadowaki T."/>
        </authorList>
    </citation>
    <scope>NUCLEOTIDE SEQUENCE [LARGE SCALE GENOMIC DNA]</scope>
    <source>
        <strain evidence="2">Wuxi-XJTLU</strain>
    </source>
</reference>
<accession>A0A1V9WZH3</accession>
<evidence type="ECO:0000256" key="1">
    <source>
        <dbReference type="SAM" id="MobiDB-lite"/>
    </source>
</evidence>
<name>A0A1V9WZH3_9ACAR</name>
<dbReference type="EMBL" id="MNPL01032143">
    <property type="protein sequence ID" value="OQR66516.1"/>
    <property type="molecule type" value="Genomic_DNA"/>
</dbReference>
<protein>
    <submittedName>
        <fullName evidence="2">Uncharacterized protein</fullName>
    </submittedName>
</protein>
<evidence type="ECO:0000313" key="2">
    <source>
        <dbReference type="EMBL" id="OQR66516.1"/>
    </source>
</evidence>
<evidence type="ECO:0000313" key="3">
    <source>
        <dbReference type="Proteomes" id="UP000192247"/>
    </source>
</evidence>
<feature type="region of interest" description="Disordered" evidence="1">
    <location>
        <begin position="1"/>
        <end position="23"/>
    </location>
</feature>
<proteinExistence type="predicted"/>
<sequence length="149" mass="16648">MGENNKGTSWGRRSTTGSEYTRDDGNGGGPCLIIECEFSIKRRMDHSARLEAILNKLFVSVVPNDADSLLKPLAPRLRGSRTSAKKTVHLFGIRCPPLSYRSKVFSGVGESTKFCNLFEHRSSRRRVNGRLVMRVAGKNSTTKLQYSRL</sequence>
<comment type="caution">
    <text evidence="2">The sequence shown here is derived from an EMBL/GenBank/DDBJ whole genome shotgun (WGS) entry which is preliminary data.</text>
</comment>
<keyword evidence="3" id="KW-1185">Reference proteome</keyword>
<organism evidence="2 3">
    <name type="scientific">Tropilaelaps mercedesae</name>
    <dbReference type="NCBI Taxonomy" id="418985"/>
    <lineage>
        <taxon>Eukaryota</taxon>
        <taxon>Metazoa</taxon>
        <taxon>Ecdysozoa</taxon>
        <taxon>Arthropoda</taxon>
        <taxon>Chelicerata</taxon>
        <taxon>Arachnida</taxon>
        <taxon>Acari</taxon>
        <taxon>Parasitiformes</taxon>
        <taxon>Mesostigmata</taxon>
        <taxon>Gamasina</taxon>
        <taxon>Dermanyssoidea</taxon>
        <taxon>Laelapidae</taxon>
        <taxon>Tropilaelaps</taxon>
    </lineage>
</organism>